<keyword evidence="2" id="KW-0963">Cytoplasm</keyword>
<dbReference type="EC" id="1.5.1.2" evidence="2 3"/>
<dbReference type="InterPro" id="IPR008927">
    <property type="entry name" value="6-PGluconate_DH-like_C_sf"/>
</dbReference>
<evidence type="ECO:0000256" key="1">
    <source>
        <dbReference type="ARBA" id="ARBA00005525"/>
    </source>
</evidence>
<dbReference type="PANTHER" id="PTHR11645:SF49">
    <property type="entry name" value="PYRROLINE-5-CARBOXYLATE REDUCTASE 1"/>
    <property type="match status" value="1"/>
</dbReference>
<sequence length="283" mass="29869">MKNIAYIGIGSMAEAIISGIIARGGVNPTQIRVANKSNQERLAYVQQQYGVHGYTSLEAALTNADVVFLAVKPKDVLAALSAARPYLTENMLLISVAAGVNLANLENIIDKKMAIVRAMPNTSAAVGLSATALSANSLIGTGQLQLAIDLFSSIGTVSVVEENKLNAVTGLSGSGPAYIYYVVEAMEKSAQELGLDSDTAKQLIIQTIQGAAEMLNQSPKTPATLRKEVTSPGGTTEAGLKVLDDYQVKSAFISCIEEATKQAKRMGDEISKDINKEISSLNF</sequence>
<name>A0ABR6CQJ0_9BACI</name>
<dbReference type="EMBL" id="JACJHX010000007">
    <property type="protein sequence ID" value="MBA9027304.1"/>
    <property type="molecule type" value="Genomic_DNA"/>
</dbReference>
<comment type="subcellular location">
    <subcellularLocation>
        <location evidence="2">Cytoplasm</location>
    </subcellularLocation>
</comment>
<comment type="pathway">
    <text evidence="2 4">Amino-acid biosynthesis; L-proline biosynthesis; L-proline from L-glutamate 5-semialdehyde: step 1/1.</text>
</comment>
<comment type="similarity">
    <text evidence="1 2 4">Belongs to the pyrroline-5-carboxylate reductase family.</text>
</comment>
<dbReference type="Gene3D" id="1.10.3730.10">
    <property type="entry name" value="ProC C-terminal domain-like"/>
    <property type="match status" value="1"/>
</dbReference>
<accession>A0ABR6CQJ0</accession>
<dbReference type="InterPro" id="IPR053790">
    <property type="entry name" value="P5CR-like_CS"/>
</dbReference>
<dbReference type="RefSeq" id="WP_028391645.1">
    <property type="nucleotide sequence ID" value="NZ_JACJHX010000007.1"/>
</dbReference>
<dbReference type="Pfam" id="PF14748">
    <property type="entry name" value="P5CR_dimer"/>
    <property type="match status" value="1"/>
</dbReference>
<keyword evidence="2 4" id="KW-0641">Proline biosynthesis</keyword>
<protein>
    <recommendedName>
        <fullName evidence="2 3">Pyrroline-5-carboxylate reductase</fullName>
        <shortName evidence="2">P5C reductase</shortName>
        <shortName evidence="2">P5CR</shortName>
        <ecNumber evidence="2 3">1.5.1.2</ecNumber>
    </recommendedName>
    <alternativeName>
        <fullName evidence="2">PCA reductase</fullName>
    </alternativeName>
</protein>
<dbReference type="HAMAP" id="MF_01925">
    <property type="entry name" value="P5C_reductase"/>
    <property type="match status" value="1"/>
</dbReference>
<dbReference type="PROSITE" id="PS00521">
    <property type="entry name" value="P5CR"/>
    <property type="match status" value="1"/>
</dbReference>
<evidence type="ECO:0000313" key="7">
    <source>
        <dbReference type="EMBL" id="MBA9027304.1"/>
    </source>
</evidence>
<evidence type="ECO:0000256" key="4">
    <source>
        <dbReference type="RuleBase" id="RU003903"/>
    </source>
</evidence>
<gene>
    <name evidence="2" type="primary">proC</name>
    <name evidence="7" type="ORF">HNP81_002594</name>
</gene>
<comment type="catalytic activity">
    <reaction evidence="2 4">
        <text>L-proline + NADP(+) = (S)-1-pyrroline-5-carboxylate + NADPH + 2 H(+)</text>
        <dbReference type="Rhea" id="RHEA:14109"/>
        <dbReference type="ChEBI" id="CHEBI:15378"/>
        <dbReference type="ChEBI" id="CHEBI:17388"/>
        <dbReference type="ChEBI" id="CHEBI:57783"/>
        <dbReference type="ChEBI" id="CHEBI:58349"/>
        <dbReference type="ChEBI" id="CHEBI:60039"/>
        <dbReference type="EC" id="1.5.1.2"/>
    </reaction>
</comment>
<keyword evidence="2 4" id="KW-0028">Amino-acid biosynthesis</keyword>
<dbReference type="Gene3D" id="3.40.50.720">
    <property type="entry name" value="NAD(P)-binding Rossmann-like Domain"/>
    <property type="match status" value="1"/>
</dbReference>
<feature type="domain" description="Pyrroline-5-carboxylate reductase dimerisation" evidence="6">
    <location>
        <begin position="162"/>
        <end position="266"/>
    </location>
</feature>
<evidence type="ECO:0000313" key="8">
    <source>
        <dbReference type="Proteomes" id="UP000626697"/>
    </source>
</evidence>
<dbReference type="SUPFAM" id="SSF51735">
    <property type="entry name" value="NAD(P)-binding Rossmann-fold domains"/>
    <property type="match status" value="1"/>
</dbReference>
<evidence type="ECO:0000256" key="2">
    <source>
        <dbReference type="HAMAP-Rule" id="MF_01925"/>
    </source>
</evidence>
<evidence type="ECO:0000256" key="3">
    <source>
        <dbReference type="NCBIfam" id="TIGR00112"/>
    </source>
</evidence>
<keyword evidence="2 4" id="KW-0521">NADP</keyword>
<dbReference type="InterPro" id="IPR029036">
    <property type="entry name" value="P5CR_dimer"/>
</dbReference>
<dbReference type="InterPro" id="IPR036291">
    <property type="entry name" value="NAD(P)-bd_dom_sf"/>
</dbReference>
<comment type="caution">
    <text evidence="7">The sequence shown here is derived from an EMBL/GenBank/DDBJ whole genome shotgun (WGS) entry which is preliminary data.</text>
</comment>
<keyword evidence="8" id="KW-1185">Reference proteome</keyword>
<organism evidence="7 8">
    <name type="scientific">Peribacillus huizhouensis</name>
    <dbReference type="NCBI Taxonomy" id="1501239"/>
    <lineage>
        <taxon>Bacteria</taxon>
        <taxon>Bacillati</taxon>
        <taxon>Bacillota</taxon>
        <taxon>Bacilli</taxon>
        <taxon>Bacillales</taxon>
        <taxon>Bacillaceae</taxon>
        <taxon>Peribacillus</taxon>
    </lineage>
</organism>
<dbReference type="SUPFAM" id="SSF48179">
    <property type="entry name" value="6-phosphogluconate dehydrogenase C-terminal domain-like"/>
    <property type="match status" value="1"/>
</dbReference>
<comment type="function">
    <text evidence="2">Catalyzes the reduction of 1-pyrroline-5-carboxylate (PCA) to L-proline.</text>
</comment>
<evidence type="ECO:0000259" key="5">
    <source>
        <dbReference type="Pfam" id="PF03807"/>
    </source>
</evidence>
<dbReference type="Proteomes" id="UP000626697">
    <property type="component" value="Unassembled WGS sequence"/>
</dbReference>
<reference evidence="7 8" key="1">
    <citation type="submission" date="2020-08" db="EMBL/GenBank/DDBJ databases">
        <title>Genomic Encyclopedia of Type Strains, Phase IV (KMG-IV): sequencing the most valuable type-strain genomes for metagenomic binning, comparative biology and taxonomic classification.</title>
        <authorList>
            <person name="Goeker M."/>
        </authorList>
    </citation>
    <scope>NUCLEOTIDE SEQUENCE [LARGE SCALE GENOMIC DNA]</scope>
    <source>
        <strain evidence="7 8">DSM 105481</strain>
    </source>
</reference>
<dbReference type="InterPro" id="IPR000304">
    <property type="entry name" value="Pyrroline-COOH_reductase"/>
</dbReference>
<comment type="catalytic activity">
    <reaction evidence="2">
        <text>L-proline + NAD(+) = (S)-1-pyrroline-5-carboxylate + NADH + 2 H(+)</text>
        <dbReference type="Rhea" id="RHEA:14105"/>
        <dbReference type="ChEBI" id="CHEBI:15378"/>
        <dbReference type="ChEBI" id="CHEBI:17388"/>
        <dbReference type="ChEBI" id="CHEBI:57540"/>
        <dbReference type="ChEBI" id="CHEBI:57945"/>
        <dbReference type="ChEBI" id="CHEBI:60039"/>
        <dbReference type="EC" id="1.5.1.2"/>
    </reaction>
</comment>
<dbReference type="GO" id="GO:0004735">
    <property type="term" value="F:pyrroline-5-carboxylate reductase activity"/>
    <property type="evidence" value="ECO:0007669"/>
    <property type="project" value="UniProtKB-EC"/>
</dbReference>
<keyword evidence="2 4" id="KW-0560">Oxidoreductase</keyword>
<dbReference type="NCBIfam" id="TIGR00112">
    <property type="entry name" value="proC"/>
    <property type="match status" value="1"/>
</dbReference>
<dbReference type="Pfam" id="PF03807">
    <property type="entry name" value="F420_oxidored"/>
    <property type="match status" value="1"/>
</dbReference>
<evidence type="ECO:0000259" key="6">
    <source>
        <dbReference type="Pfam" id="PF14748"/>
    </source>
</evidence>
<dbReference type="PANTHER" id="PTHR11645">
    <property type="entry name" value="PYRROLINE-5-CARBOXYLATE REDUCTASE"/>
    <property type="match status" value="1"/>
</dbReference>
<dbReference type="PIRSF" id="PIRSF000193">
    <property type="entry name" value="Pyrrol-5-carb_rd"/>
    <property type="match status" value="1"/>
</dbReference>
<proteinExistence type="inferred from homology"/>
<dbReference type="InterPro" id="IPR028939">
    <property type="entry name" value="P5C_Rdtase_cat_N"/>
</dbReference>
<feature type="domain" description="Pyrroline-5-carboxylate reductase catalytic N-terminal" evidence="5">
    <location>
        <begin position="4"/>
        <end position="99"/>
    </location>
</feature>